<protein>
    <recommendedName>
        <fullName evidence="3">LmbE family protein</fullName>
    </recommendedName>
</protein>
<dbReference type="InterPro" id="IPR003737">
    <property type="entry name" value="GlcNAc_PI_deacetylase-related"/>
</dbReference>
<evidence type="ECO:0000313" key="1">
    <source>
        <dbReference type="EMBL" id="KKU12078.1"/>
    </source>
</evidence>
<name>A0A0G1Q302_9BACT</name>
<dbReference type="Gene3D" id="3.40.50.10320">
    <property type="entry name" value="LmbE-like"/>
    <property type="match status" value="1"/>
</dbReference>
<dbReference type="EMBL" id="LCLG01000008">
    <property type="protein sequence ID" value="KKU12078.1"/>
    <property type="molecule type" value="Genomic_DNA"/>
</dbReference>
<dbReference type="AlphaFoldDB" id="A0A0G1Q302"/>
<dbReference type="Pfam" id="PF02585">
    <property type="entry name" value="PIG-L"/>
    <property type="match status" value="1"/>
</dbReference>
<comment type="caution">
    <text evidence="1">The sequence shown here is derived from an EMBL/GenBank/DDBJ whole genome shotgun (WGS) entry which is preliminary data.</text>
</comment>
<organism evidence="1 2">
    <name type="scientific">Candidatus Woesebacteria bacterium GW2011_GWA1_45_8</name>
    <dbReference type="NCBI Taxonomy" id="1618559"/>
    <lineage>
        <taxon>Bacteria</taxon>
        <taxon>Candidatus Woeseibacteriota</taxon>
    </lineage>
</organism>
<sequence length="258" mass="28292">MAKQTQPVGNKRVLAVFGHPDDAEQFCGGTLALLAKEGFKVTILALTSGECGSQQLPAEEIVAIRAKEAEEAAKKIGAKYRCLGIRDGCVSYNLGTAQKIVAVIREIDPLIILTHPTADYMTDHAHAGQLVLWAVPESRHSNFPAPIKAPALEAQPFVYHTDPQGLIGPDGQIVRVNTIVNISSVIEQKLEAFSAHESQMSFLEKKGKGAVEKTRRWAIIRGQQVRIEYGEGLCQQLLEEYPRRNILAEILGEKVFTL</sequence>
<reference evidence="1 2" key="1">
    <citation type="journal article" date="2015" name="Nature">
        <title>rRNA introns, odd ribosomes, and small enigmatic genomes across a large radiation of phyla.</title>
        <authorList>
            <person name="Brown C.T."/>
            <person name="Hug L.A."/>
            <person name="Thomas B.C."/>
            <person name="Sharon I."/>
            <person name="Castelle C.J."/>
            <person name="Singh A."/>
            <person name="Wilkins M.J."/>
            <person name="Williams K.H."/>
            <person name="Banfield J.F."/>
        </authorList>
    </citation>
    <scope>NUCLEOTIDE SEQUENCE [LARGE SCALE GENOMIC DNA]</scope>
</reference>
<gene>
    <name evidence="1" type="ORF">UX19_C0008G0008</name>
</gene>
<dbReference type="PANTHER" id="PTHR12993:SF30">
    <property type="entry name" value="N-ACETYL-ALPHA-D-GLUCOSAMINYL L-MALATE DEACETYLASE 1"/>
    <property type="match status" value="1"/>
</dbReference>
<dbReference type="GO" id="GO:0016811">
    <property type="term" value="F:hydrolase activity, acting on carbon-nitrogen (but not peptide) bonds, in linear amides"/>
    <property type="evidence" value="ECO:0007669"/>
    <property type="project" value="TreeGrafter"/>
</dbReference>
<evidence type="ECO:0000313" key="2">
    <source>
        <dbReference type="Proteomes" id="UP000034653"/>
    </source>
</evidence>
<dbReference type="InterPro" id="IPR024078">
    <property type="entry name" value="LmbE-like_dom_sf"/>
</dbReference>
<evidence type="ECO:0008006" key="3">
    <source>
        <dbReference type="Google" id="ProtNLM"/>
    </source>
</evidence>
<dbReference type="SUPFAM" id="SSF102588">
    <property type="entry name" value="LmbE-like"/>
    <property type="match status" value="1"/>
</dbReference>
<accession>A0A0G1Q302</accession>
<proteinExistence type="predicted"/>
<dbReference type="PANTHER" id="PTHR12993">
    <property type="entry name" value="N-ACETYLGLUCOSAMINYL-PHOSPHATIDYLINOSITOL DE-N-ACETYLASE-RELATED"/>
    <property type="match status" value="1"/>
</dbReference>
<dbReference type="Proteomes" id="UP000034653">
    <property type="component" value="Unassembled WGS sequence"/>
</dbReference>